<dbReference type="Pfam" id="PF00497">
    <property type="entry name" value="SBP_bac_3"/>
    <property type="match status" value="1"/>
</dbReference>
<dbReference type="InterPro" id="IPR018313">
    <property type="entry name" value="SBP_3_CS"/>
</dbReference>
<name>A0ABX2XWK1_9GAMM</name>
<dbReference type="EMBL" id="LYOZ01000003">
    <property type="protein sequence ID" value="OCH99008.1"/>
    <property type="molecule type" value="Genomic_DNA"/>
</dbReference>
<accession>A0ABX2XWK1</accession>
<sequence length="250" mass="28020">MDDKMYTIKAVFFFLLFSCTIFSAHSAIRVGTVFLYPPFVMSVNEGFDIEFVNLLCQRMKTNCTLIPMDFNKLFSALDNDVIDIAIGGIVISKAREQQYVFSLPYMLSKGEFLVLKDNKASSIDELAQQTIGVMKGAQASNVYSNFLNVNYPGVFKFQDFNDIEDLVSALRNQTIAAAFVHESAAYYWEQNGGGQFKMLGKPMSVGLGVGIMSTPKNISIIQQLNQQILDIEQDGAFVSLYQEYFGNEQN</sequence>
<evidence type="ECO:0000256" key="1">
    <source>
        <dbReference type="ARBA" id="ARBA00004196"/>
    </source>
</evidence>
<evidence type="ECO:0000256" key="4">
    <source>
        <dbReference type="RuleBase" id="RU003744"/>
    </source>
</evidence>
<dbReference type="PANTHER" id="PTHR35936">
    <property type="entry name" value="MEMBRANE-BOUND LYTIC MUREIN TRANSGLYCOSYLASE F"/>
    <property type="match status" value="1"/>
</dbReference>
<comment type="caution">
    <text evidence="6">The sequence shown here is derived from an EMBL/GenBank/DDBJ whole genome shotgun (WGS) entry which is preliminary data.</text>
</comment>
<dbReference type="SUPFAM" id="SSF53850">
    <property type="entry name" value="Periplasmic binding protein-like II"/>
    <property type="match status" value="1"/>
</dbReference>
<organism evidence="6 7">
    <name type="scientific">Legionella jamestowniensis</name>
    <dbReference type="NCBI Taxonomy" id="455"/>
    <lineage>
        <taxon>Bacteria</taxon>
        <taxon>Pseudomonadati</taxon>
        <taxon>Pseudomonadota</taxon>
        <taxon>Gammaproteobacteria</taxon>
        <taxon>Legionellales</taxon>
        <taxon>Legionellaceae</taxon>
        <taxon>Legionella</taxon>
    </lineage>
</organism>
<evidence type="ECO:0000313" key="7">
    <source>
        <dbReference type="Proteomes" id="UP000093336"/>
    </source>
</evidence>
<keyword evidence="3" id="KW-0732">Signal</keyword>
<dbReference type="PANTHER" id="PTHR35936:SF37">
    <property type="entry name" value="AMINO ACID ABC TRANSPORTER SUBSTRATE-BINDING PROTEIN"/>
    <property type="match status" value="1"/>
</dbReference>
<evidence type="ECO:0000313" key="6">
    <source>
        <dbReference type="EMBL" id="OCH99008.1"/>
    </source>
</evidence>
<dbReference type="Proteomes" id="UP000093336">
    <property type="component" value="Unassembled WGS sequence"/>
</dbReference>
<dbReference type="InterPro" id="IPR001638">
    <property type="entry name" value="Solute-binding_3/MltF_N"/>
</dbReference>
<reference evidence="6 7" key="1">
    <citation type="submission" date="2016-05" db="EMBL/GenBank/DDBJ databases">
        <authorList>
            <person name="Prochazka B."/>
            <person name="Indra A."/>
            <person name="Hasenberger P."/>
            <person name="Blaschitz M."/>
            <person name="Wagner L."/>
            <person name="Wewalka G."/>
            <person name="Sorschag S."/>
            <person name="Schmid D."/>
            <person name="Ruppitsch W."/>
        </authorList>
    </citation>
    <scope>NUCLEOTIDE SEQUENCE [LARGE SCALE GENOMIC DNA]</scope>
    <source>
        <strain evidence="6 7">974010_12</strain>
    </source>
</reference>
<evidence type="ECO:0000256" key="3">
    <source>
        <dbReference type="ARBA" id="ARBA00022729"/>
    </source>
</evidence>
<dbReference type="SMART" id="SM00062">
    <property type="entry name" value="PBPb"/>
    <property type="match status" value="1"/>
</dbReference>
<comment type="subcellular location">
    <subcellularLocation>
        <location evidence="1">Cell envelope</location>
    </subcellularLocation>
</comment>
<comment type="similarity">
    <text evidence="2 4">Belongs to the bacterial solute-binding protein 3 family.</text>
</comment>
<evidence type="ECO:0000259" key="5">
    <source>
        <dbReference type="SMART" id="SM00062"/>
    </source>
</evidence>
<dbReference type="Gene3D" id="3.40.190.10">
    <property type="entry name" value="Periplasmic binding protein-like II"/>
    <property type="match status" value="2"/>
</dbReference>
<feature type="domain" description="Solute-binding protein family 3/N-terminal" evidence="5">
    <location>
        <begin position="27"/>
        <end position="248"/>
    </location>
</feature>
<proteinExistence type="inferred from homology"/>
<protein>
    <recommendedName>
        <fullName evidence="5">Solute-binding protein family 3/N-terminal domain-containing protein</fullName>
    </recommendedName>
</protein>
<evidence type="ECO:0000256" key="2">
    <source>
        <dbReference type="ARBA" id="ARBA00010333"/>
    </source>
</evidence>
<gene>
    <name evidence="6" type="ORF">A8135_09675</name>
</gene>
<dbReference type="PROSITE" id="PS01039">
    <property type="entry name" value="SBP_BACTERIAL_3"/>
    <property type="match status" value="1"/>
</dbReference>
<keyword evidence="7" id="KW-1185">Reference proteome</keyword>